<feature type="region of interest" description="Disordered" evidence="1">
    <location>
        <begin position="1"/>
        <end position="22"/>
    </location>
</feature>
<sequence>MTVDDLARPETPEARTPEPAARPGGWAALRPLVLRLHFYAGVLVAPFLLLAAVSGLLYAVSVPAEKLVYAHELEVPVPADATALPLSRQVELARAANPDGTVTAVWPGAEPGATTRVLMADPEAPEGTSMGVFVDPYTGEIRGQLPSYGSSGALPLRTWISGLHVDLHLGELGRNYSELAASWLWVVALGGLLLWIGRRRKNRRALFLPERGPKSRRRTLSWHGTVGLWTVAGLVALSATGLTWSRYAGENIGSVQDRLGGATPALSAAVTPGGAAGGGEHAGHGAGHQPAPAAPKGTDIGIDKAVEAARAAGIDSSSISVVLPAEGAGYVVKETDKQFPVELDSVAVNPADGTVLDELRFADYPLLAKLTRIGIDAHMGVFLGLFNQLALAALGLALVLLVVWGYRMWWLRRPGRPVARGAWRKAPVTTLLPLLAGTALVGWFVPMLGLSLLLFLAVDVTAGFVAKVRAGRGPDPAGTA</sequence>
<dbReference type="Proteomes" id="UP000265325">
    <property type="component" value="Unassembled WGS sequence"/>
</dbReference>
<feature type="transmembrane region" description="Helical" evidence="2">
    <location>
        <begin position="180"/>
        <end position="198"/>
    </location>
</feature>
<evidence type="ECO:0000259" key="3">
    <source>
        <dbReference type="Pfam" id="PF03413"/>
    </source>
</evidence>
<keyword evidence="5" id="KW-1185">Reference proteome</keyword>
<feature type="transmembrane region" description="Helical" evidence="2">
    <location>
        <begin position="219"/>
        <end position="239"/>
    </location>
</feature>
<dbReference type="PANTHER" id="PTHR34219:SF1">
    <property type="entry name" value="PEPSY DOMAIN-CONTAINING PROTEIN"/>
    <property type="match status" value="1"/>
</dbReference>
<evidence type="ECO:0000256" key="1">
    <source>
        <dbReference type="SAM" id="MobiDB-lite"/>
    </source>
</evidence>
<comment type="caution">
    <text evidence="4">The sequence shown here is derived from an EMBL/GenBank/DDBJ whole genome shotgun (WGS) entry which is preliminary data.</text>
</comment>
<reference evidence="4 5" key="1">
    <citation type="submission" date="2015-05" db="EMBL/GenBank/DDBJ databases">
        <title>Draft Genome assembly of Streptomyces showdoensis.</title>
        <authorList>
            <person name="Thapa K.K."/>
            <person name="Metsa-Ketela M."/>
        </authorList>
    </citation>
    <scope>NUCLEOTIDE SEQUENCE [LARGE SCALE GENOMIC DNA]</scope>
    <source>
        <strain evidence="4 5">ATCC 15227</strain>
    </source>
</reference>
<evidence type="ECO:0000313" key="5">
    <source>
        <dbReference type="Proteomes" id="UP000265325"/>
    </source>
</evidence>
<feature type="transmembrane region" description="Helical" evidence="2">
    <location>
        <begin position="389"/>
        <end position="410"/>
    </location>
</feature>
<name>A0A2P2GIY8_STREW</name>
<gene>
    <name evidence="4" type="ORF">VO63_23400</name>
</gene>
<dbReference type="RefSeq" id="WP_046909908.1">
    <property type="nucleotide sequence ID" value="NZ_BAAAXG010000026.1"/>
</dbReference>
<feature type="transmembrane region" description="Helical" evidence="2">
    <location>
        <begin position="431"/>
        <end position="458"/>
    </location>
</feature>
<feature type="region of interest" description="Disordered" evidence="1">
    <location>
        <begin position="270"/>
        <end position="298"/>
    </location>
</feature>
<keyword evidence="2" id="KW-0812">Transmembrane</keyword>
<dbReference type="InterPro" id="IPR005625">
    <property type="entry name" value="PepSY-ass_TM"/>
</dbReference>
<protein>
    <submittedName>
        <fullName evidence="4">Peptidase</fullName>
    </submittedName>
</protein>
<evidence type="ECO:0000256" key="2">
    <source>
        <dbReference type="SAM" id="Phobius"/>
    </source>
</evidence>
<dbReference type="InterPro" id="IPR025711">
    <property type="entry name" value="PepSY"/>
</dbReference>
<dbReference type="AlphaFoldDB" id="A0A2P2GIY8"/>
<feature type="transmembrane region" description="Helical" evidence="2">
    <location>
        <begin position="38"/>
        <end position="60"/>
    </location>
</feature>
<accession>A0A2P2GIY8</accession>
<keyword evidence="2" id="KW-0472">Membrane</keyword>
<feature type="compositionally biased region" description="Basic and acidic residues" evidence="1">
    <location>
        <begin position="1"/>
        <end position="16"/>
    </location>
</feature>
<keyword evidence="2" id="KW-1133">Transmembrane helix</keyword>
<feature type="compositionally biased region" description="Gly residues" evidence="1">
    <location>
        <begin position="274"/>
        <end position="286"/>
    </location>
</feature>
<dbReference type="Pfam" id="PF03929">
    <property type="entry name" value="PepSY_TM"/>
    <property type="match status" value="1"/>
</dbReference>
<dbReference type="EMBL" id="LAQS01000038">
    <property type="protein sequence ID" value="KKZ71486.1"/>
    <property type="molecule type" value="Genomic_DNA"/>
</dbReference>
<proteinExistence type="predicted"/>
<organism evidence="4 5">
    <name type="scientific">Streptomyces showdoensis</name>
    <dbReference type="NCBI Taxonomy" id="68268"/>
    <lineage>
        <taxon>Bacteria</taxon>
        <taxon>Bacillati</taxon>
        <taxon>Actinomycetota</taxon>
        <taxon>Actinomycetes</taxon>
        <taxon>Kitasatosporales</taxon>
        <taxon>Streptomycetaceae</taxon>
        <taxon>Streptomyces</taxon>
    </lineage>
</organism>
<dbReference type="Pfam" id="PF03413">
    <property type="entry name" value="PepSY"/>
    <property type="match status" value="1"/>
</dbReference>
<dbReference type="PANTHER" id="PTHR34219">
    <property type="entry name" value="IRON-REGULATED INNER MEMBRANE PROTEIN-RELATED"/>
    <property type="match status" value="1"/>
</dbReference>
<evidence type="ECO:0000313" key="4">
    <source>
        <dbReference type="EMBL" id="KKZ71486.1"/>
    </source>
</evidence>
<feature type="compositionally biased region" description="Low complexity" evidence="1">
    <location>
        <begin position="287"/>
        <end position="297"/>
    </location>
</feature>
<dbReference type="OrthoDB" id="9791166at2"/>
<feature type="domain" description="PepSY" evidence="3">
    <location>
        <begin position="84"/>
        <end position="144"/>
    </location>
</feature>